<evidence type="ECO:0000313" key="4">
    <source>
        <dbReference type="Proteomes" id="UP000183947"/>
    </source>
</evidence>
<name>A0A1M6PJE1_9BACT</name>
<dbReference type="Proteomes" id="UP000183947">
    <property type="component" value="Unassembled WGS sequence"/>
</dbReference>
<feature type="domain" description="Outer membrane protein beta-barrel" evidence="2">
    <location>
        <begin position="26"/>
        <end position="180"/>
    </location>
</feature>
<dbReference type="STRING" id="1121959.SAMN02746009_00257"/>
<organism evidence="3 4">
    <name type="scientific">Hymenobacter psychrotolerans DSM 18569</name>
    <dbReference type="NCBI Taxonomy" id="1121959"/>
    <lineage>
        <taxon>Bacteria</taxon>
        <taxon>Pseudomonadati</taxon>
        <taxon>Bacteroidota</taxon>
        <taxon>Cytophagia</taxon>
        <taxon>Cytophagales</taxon>
        <taxon>Hymenobacteraceae</taxon>
        <taxon>Hymenobacter</taxon>
    </lineage>
</organism>
<proteinExistence type="predicted"/>
<dbReference type="EMBL" id="FRAS01000001">
    <property type="protein sequence ID" value="SHK08046.1"/>
    <property type="molecule type" value="Genomic_DNA"/>
</dbReference>
<dbReference type="RefSeq" id="WP_073280876.1">
    <property type="nucleotide sequence ID" value="NZ_FRAS01000001.1"/>
</dbReference>
<dbReference type="InterPro" id="IPR025665">
    <property type="entry name" value="Beta-barrel_OMP_2"/>
</dbReference>
<dbReference type="OrthoDB" id="1160354at2"/>
<keyword evidence="1" id="KW-0732">Signal</keyword>
<keyword evidence="4" id="KW-1185">Reference proteome</keyword>
<evidence type="ECO:0000313" key="3">
    <source>
        <dbReference type="EMBL" id="SHK08046.1"/>
    </source>
</evidence>
<gene>
    <name evidence="3" type="ORF">SAMN02746009_00257</name>
</gene>
<evidence type="ECO:0000256" key="1">
    <source>
        <dbReference type="SAM" id="SignalP"/>
    </source>
</evidence>
<evidence type="ECO:0000259" key="2">
    <source>
        <dbReference type="Pfam" id="PF13568"/>
    </source>
</evidence>
<feature type="chain" id="PRO_5013087715" evidence="1">
    <location>
        <begin position="27"/>
        <end position="210"/>
    </location>
</feature>
<dbReference type="AlphaFoldDB" id="A0A1M6PJE1"/>
<protein>
    <submittedName>
        <fullName evidence="3">Outer membrane protein beta-barrel domain-containing protein</fullName>
    </submittedName>
</protein>
<feature type="signal peptide" evidence="1">
    <location>
        <begin position="1"/>
        <end position="26"/>
    </location>
</feature>
<accession>A0A1M6PJE1</accession>
<sequence>MATLTMKTIRLFFALLLLLAAGHAQAQIGIKAGINGAVLDGQNIDMDTRYKTTYHAGIFVRLPVIGPLSVQPEVLYSLQGSQFRSALANYDTKLHYLNVPVLARVKVGPVFAEAGPQFGVLLGAREDGTLRISAADGYGPVDRSADSNYKKTDFALAAGAGIEVGNLILGARYTAGLNNINDVDDLNGANDPRLKNRVIQGYVGIRFGSE</sequence>
<reference evidence="4" key="1">
    <citation type="submission" date="2016-11" db="EMBL/GenBank/DDBJ databases">
        <authorList>
            <person name="Varghese N."/>
            <person name="Submissions S."/>
        </authorList>
    </citation>
    <scope>NUCLEOTIDE SEQUENCE [LARGE SCALE GENOMIC DNA]</scope>
    <source>
        <strain evidence="4">DSM 18569</strain>
    </source>
</reference>
<dbReference type="Pfam" id="PF13568">
    <property type="entry name" value="OMP_b-brl_2"/>
    <property type="match status" value="1"/>
</dbReference>